<organism evidence="3 4">
    <name type="scientific">Ancylostoma caninum</name>
    <name type="common">Dog hookworm</name>
    <dbReference type="NCBI Taxonomy" id="29170"/>
    <lineage>
        <taxon>Eukaryota</taxon>
        <taxon>Metazoa</taxon>
        <taxon>Ecdysozoa</taxon>
        <taxon>Nematoda</taxon>
        <taxon>Chromadorea</taxon>
        <taxon>Rhabditida</taxon>
        <taxon>Rhabditina</taxon>
        <taxon>Rhabditomorpha</taxon>
        <taxon>Strongyloidea</taxon>
        <taxon>Ancylostomatidae</taxon>
        <taxon>Ancylostomatinae</taxon>
        <taxon>Ancylostoma</taxon>
    </lineage>
</organism>
<feature type="compositionally biased region" description="Basic residues" evidence="1">
    <location>
        <begin position="124"/>
        <end position="140"/>
    </location>
</feature>
<gene>
    <name evidence="3" type="ORF">ANCCAN_08044</name>
</gene>
<keyword evidence="2" id="KW-1133">Transmembrane helix</keyword>
<feature type="compositionally biased region" description="Low complexity" evidence="1">
    <location>
        <begin position="112"/>
        <end position="123"/>
    </location>
</feature>
<dbReference type="Proteomes" id="UP000252519">
    <property type="component" value="Unassembled WGS sequence"/>
</dbReference>
<evidence type="ECO:0000256" key="1">
    <source>
        <dbReference type="SAM" id="MobiDB-lite"/>
    </source>
</evidence>
<dbReference type="OrthoDB" id="5876378at2759"/>
<keyword evidence="2" id="KW-0472">Membrane</keyword>
<evidence type="ECO:0000313" key="4">
    <source>
        <dbReference type="Proteomes" id="UP000252519"/>
    </source>
</evidence>
<evidence type="ECO:0000313" key="3">
    <source>
        <dbReference type="EMBL" id="RCN45879.1"/>
    </source>
</evidence>
<proteinExistence type="predicted"/>
<reference evidence="3 4" key="1">
    <citation type="submission" date="2014-10" db="EMBL/GenBank/DDBJ databases">
        <title>Draft genome of the hookworm Ancylostoma caninum.</title>
        <authorList>
            <person name="Mitreva M."/>
        </authorList>
    </citation>
    <scope>NUCLEOTIDE SEQUENCE [LARGE SCALE GENOMIC DNA]</scope>
    <source>
        <strain evidence="3 4">Baltimore</strain>
    </source>
</reference>
<name>A0A368GRG6_ANCCA</name>
<comment type="caution">
    <text evidence="3">The sequence shown here is derived from an EMBL/GenBank/DDBJ whole genome shotgun (WGS) entry which is preliminary data.</text>
</comment>
<keyword evidence="4" id="KW-1185">Reference proteome</keyword>
<feature type="region of interest" description="Disordered" evidence="1">
    <location>
        <begin position="83"/>
        <end position="154"/>
    </location>
</feature>
<protein>
    <submittedName>
        <fullName evidence="3">Uncharacterized protein</fullName>
    </submittedName>
</protein>
<feature type="compositionally biased region" description="Basic and acidic residues" evidence="1">
    <location>
        <begin position="96"/>
        <end position="110"/>
    </location>
</feature>
<dbReference type="EMBL" id="JOJR01000090">
    <property type="protein sequence ID" value="RCN45879.1"/>
    <property type="molecule type" value="Genomic_DNA"/>
</dbReference>
<feature type="compositionally biased region" description="Basic and acidic residues" evidence="1">
    <location>
        <begin position="142"/>
        <end position="154"/>
    </location>
</feature>
<feature type="transmembrane region" description="Helical" evidence="2">
    <location>
        <begin position="22"/>
        <end position="43"/>
    </location>
</feature>
<dbReference type="AlphaFoldDB" id="A0A368GRG6"/>
<keyword evidence="2" id="KW-0812">Transmembrane</keyword>
<accession>A0A368GRG6</accession>
<sequence>MDADKEVWFEFVAEPIIPWWEVALPVNMLLSVVMLSGLLYFLVKRKEQAEEEGDIQKYESIRKVPWHLEEELEAEAKKYLRLEDSRTKGSSRPHSKPREEEKSSPPKEEEPAPTQSATSTTAKSKSKAKSLKKSIKKAMKSLKAEEASGKEDVGADDEVKVKGVVLVGYRLVLPASLTEGYRLGSSASLTVCATTRSINR</sequence>
<evidence type="ECO:0000256" key="2">
    <source>
        <dbReference type="SAM" id="Phobius"/>
    </source>
</evidence>